<comment type="caution">
    <text evidence="2">The sequence shown here is derived from an EMBL/GenBank/DDBJ whole genome shotgun (WGS) entry which is preliminary data.</text>
</comment>
<evidence type="ECO:0000256" key="1">
    <source>
        <dbReference type="SAM" id="SignalP"/>
    </source>
</evidence>
<organism evidence="2 3">
    <name type="scientific">Polyplax serrata</name>
    <name type="common">Common mouse louse</name>
    <dbReference type="NCBI Taxonomy" id="468196"/>
    <lineage>
        <taxon>Eukaryota</taxon>
        <taxon>Metazoa</taxon>
        <taxon>Ecdysozoa</taxon>
        <taxon>Arthropoda</taxon>
        <taxon>Hexapoda</taxon>
        <taxon>Insecta</taxon>
        <taxon>Pterygota</taxon>
        <taxon>Neoptera</taxon>
        <taxon>Paraneoptera</taxon>
        <taxon>Psocodea</taxon>
        <taxon>Troctomorpha</taxon>
        <taxon>Phthiraptera</taxon>
        <taxon>Anoplura</taxon>
        <taxon>Polyplacidae</taxon>
        <taxon>Polyplax</taxon>
    </lineage>
</organism>
<evidence type="ECO:0000313" key="2">
    <source>
        <dbReference type="EMBL" id="KAK6629775.1"/>
    </source>
</evidence>
<reference evidence="2 3" key="1">
    <citation type="submission" date="2023-10" db="EMBL/GenBank/DDBJ databases">
        <title>Genomes of two closely related lineages of the louse Polyplax serrata with different host specificities.</title>
        <authorList>
            <person name="Martinu J."/>
            <person name="Tarabai H."/>
            <person name="Stefka J."/>
            <person name="Hypsa V."/>
        </authorList>
    </citation>
    <scope>NUCLEOTIDE SEQUENCE [LARGE SCALE GENOMIC DNA]</scope>
    <source>
        <strain evidence="2">HR10_N</strain>
    </source>
</reference>
<feature type="chain" id="PRO_5042824454" evidence="1">
    <location>
        <begin position="21"/>
        <end position="78"/>
    </location>
</feature>
<name>A0AAN8NX05_POLSC</name>
<sequence>MICQSSLEVGLLLVWSAWFAGEIFIEVTSDLTPFPSHLALLDMYNVCLEHPSYLLKVEEEEQVSVKPKMKMALLAQGT</sequence>
<protein>
    <submittedName>
        <fullName evidence="2">Uncharacterized protein</fullName>
    </submittedName>
</protein>
<dbReference type="AlphaFoldDB" id="A0AAN8NX05"/>
<proteinExistence type="predicted"/>
<dbReference type="EMBL" id="JAWJWE010000036">
    <property type="protein sequence ID" value="KAK6629775.1"/>
    <property type="molecule type" value="Genomic_DNA"/>
</dbReference>
<dbReference type="Proteomes" id="UP001372834">
    <property type="component" value="Unassembled WGS sequence"/>
</dbReference>
<gene>
    <name evidence="2" type="ORF">RUM43_003593</name>
</gene>
<feature type="signal peptide" evidence="1">
    <location>
        <begin position="1"/>
        <end position="20"/>
    </location>
</feature>
<evidence type="ECO:0000313" key="3">
    <source>
        <dbReference type="Proteomes" id="UP001372834"/>
    </source>
</evidence>
<keyword evidence="1" id="KW-0732">Signal</keyword>
<accession>A0AAN8NX05</accession>